<sequence>MWLVIALGLTVAHGLWHWPLWLAGIFLAIGLLHPLLQFSFIPYRYAFGRYLITETAVYLRSGFVFRKEEAVPISRIQNVTLEAGPLLASKGLQEVQIETASTQHSIAGVTTAVAGQLRDRIMQLAQEARDDA</sequence>
<feature type="transmembrane region" description="Helical" evidence="1">
    <location>
        <begin position="20"/>
        <end position="41"/>
    </location>
</feature>
<evidence type="ECO:0000313" key="4">
    <source>
        <dbReference type="Proteomes" id="UP000051804"/>
    </source>
</evidence>
<organism evidence="3 4">
    <name type="scientific">Lacticaseibacillus nasuensis JCM 17158</name>
    <dbReference type="NCBI Taxonomy" id="1291734"/>
    <lineage>
        <taxon>Bacteria</taxon>
        <taxon>Bacillati</taxon>
        <taxon>Bacillota</taxon>
        <taxon>Bacilli</taxon>
        <taxon>Lactobacillales</taxon>
        <taxon>Lactobacillaceae</taxon>
        <taxon>Lacticaseibacillus</taxon>
    </lineage>
</organism>
<keyword evidence="4" id="KW-1185">Reference proteome</keyword>
<accession>A0A0R1JRD3</accession>
<reference evidence="3 4" key="1">
    <citation type="journal article" date="2015" name="Genome Announc.">
        <title>Expanding the biotechnology potential of lactobacilli through comparative genomics of 213 strains and associated genera.</title>
        <authorList>
            <person name="Sun Z."/>
            <person name="Harris H.M."/>
            <person name="McCann A."/>
            <person name="Guo C."/>
            <person name="Argimon S."/>
            <person name="Zhang W."/>
            <person name="Yang X."/>
            <person name="Jeffery I.B."/>
            <person name="Cooney J.C."/>
            <person name="Kagawa T.F."/>
            <person name="Liu W."/>
            <person name="Song Y."/>
            <person name="Salvetti E."/>
            <person name="Wrobel A."/>
            <person name="Rasinkangas P."/>
            <person name="Parkhill J."/>
            <person name="Rea M.C."/>
            <person name="O'Sullivan O."/>
            <person name="Ritari J."/>
            <person name="Douillard F.P."/>
            <person name="Paul Ross R."/>
            <person name="Yang R."/>
            <person name="Briner A.E."/>
            <person name="Felis G.E."/>
            <person name="de Vos W.M."/>
            <person name="Barrangou R."/>
            <person name="Klaenhammer T.R."/>
            <person name="Caufield P.W."/>
            <person name="Cui Y."/>
            <person name="Zhang H."/>
            <person name="O'Toole P.W."/>
        </authorList>
    </citation>
    <scope>NUCLEOTIDE SEQUENCE [LARGE SCALE GENOMIC DNA]</scope>
    <source>
        <strain evidence="3 4">JCM 17158</strain>
    </source>
</reference>
<evidence type="ECO:0000313" key="3">
    <source>
        <dbReference type="EMBL" id="KRK73855.1"/>
    </source>
</evidence>
<evidence type="ECO:0000259" key="2">
    <source>
        <dbReference type="Pfam" id="PF03703"/>
    </source>
</evidence>
<keyword evidence="1" id="KW-0472">Membrane</keyword>
<dbReference type="EMBL" id="AZDJ01000003">
    <property type="protein sequence ID" value="KRK73855.1"/>
    <property type="molecule type" value="Genomic_DNA"/>
</dbReference>
<dbReference type="InterPro" id="IPR005182">
    <property type="entry name" value="YdbS-like_PH"/>
</dbReference>
<protein>
    <recommendedName>
        <fullName evidence="2">YdbS-like PH domain-containing protein</fullName>
    </recommendedName>
</protein>
<comment type="caution">
    <text evidence="3">The sequence shown here is derived from an EMBL/GenBank/DDBJ whole genome shotgun (WGS) entry which is preliminary data.</text>
</comment>
<dbReference type="AlphaFoldDB" id="A0A0R1JRD3"/>
<dbReference type="Proteomes" id="UP000051804">
    <property type="component" value="Unassembled WGS sequence"/>
</dbReference>
<evidence type="ECO:0000256" key="1">
    <source>
        <dbReference type="SAM" id="Phobius"/>
    </source>
</evidence>
<dbReference type="STRING" id="1291734.FD02_GL001685"/>
<dbReference type="Pfam" id="PF03703">
    <property type="entry name" value="bPH_2"/>
    <property type="match status" value="1"/>
</dbReference>
<keyword evidence="1" id="KW-1133">Transmembrane helix</keyword>
<dbReference type="PANTHER" id="PTHR34473">
    <property type="entry name" value="UPF0699 TRANSMEMBRANE PROTEIN YDBS"/>
    <property type="match status" value="1"/>
</dbReference>
<feature type="domain" description="YdbS-like PH" evidence="2">
    <location>
        <begin position="46"/>
        <end position="121"/>
    </location>
</feature>
<gene>
    <name evidence="3" type="ORF">FD02_GL001685</name>
</gene>
<name>A0A0R1JRD3_9LACO</name>
<keyword evidence="1" id="KW-0812">Transmembrane</keyword>
<dbReference type="PANTHER" id="PTHR34473:SF2">
    <property type="entry name" value="UPF0699 TRANSMEMBRANE PROTEIN YDBT"/>
    <property type="match status" value="1"/>
</dbReference>
<proteinExistence type="predicted"/>
<dbReference type="PATRIC" id="fig|1291734.4.peg.1733"/>